<dbReference type="GO" id="GO:0000976">
    <property type="term" value="F:transcription cis-regulatory region binding"/>
    <property type="evidence" value="ECO:0007669"/>
    <property type="project" value="TreeGrafter"/>
</dbReference>
<name>D6XZQ6_BACIE</name>
<dbReference type="SUPFAM" id="SSF53822">
    <property type="entry name" value="Periplasmic binding protein-like I"/>
    <property type="match status" value="1"/>
</dbReference>
<dbReference type="InterPro" id="IPR010982">
    <property type="entry name" value="Lambda_DNA-bd_dom_sf"/>
</dbReference>
<accession>D6XZQ6</accession>
<dbReference type="PANTHER" id="PTHR30146">
    <property type="entry name" value="LACI-RELATED TRANSCRIPTIONAL REPRESSOR"/>
    <property type="match status" value="1"/>
</dbReference>
<organism evidence="6 7">
    <name type="scientific">Bacillus selenitireducens (strain ATCC 700615 / DSM 15326 / MLS10)</name>
    <dbReference type="NCBI Taxonomy" id="439292"/>
    <lineage>
        <taxon>Bacteria</taxon>
        <taxon>Bacillati</taxon>
        <taxon>Bacillota</taxon>
        <taxon>Bacilli</taxon>
        <taxon>Bacillales</taxon>
        <taxon>Bacillaceae</taxon>
        <taxon>Salisediminibacterium</taxon>
    </lineage>
</organism>
<dbReference type="STRING" id="439292.Bsel_0907"/>
<dbReference type="Pfam" id="PF00532">
    <property type="entry name" value="Peripla_BP_1"/>
    <property type="match status" value="1"/>
</dbReference>
<dbReference type="PANTHER" id="PTHR30146:SF95">
    <property type="entry name" value="RIBOSE OPERON REPRESSOR"/>
    <property type="match status" value="1"/>
</dbReference>
<feature type="domain" description="HTH lacI-type" evidence="5">
    <location>
        <begin position="2"/>
        <end position="56"/>
    </location>
</feature>
<dbReference type="HOGENOM" id="CLU_037628_6_0_9"/>
<dbReference type="EMBL" id="CP001791">
    <property type="protein sequence ID" value="ADH98430.1"/>
    <property type="molecule type" value="Genomic_DNA"/>
</dbReference>
<dbReference type="SMART" id="SM00354">
    <property type="entry name" value="HTH_LACI"/>
    <property type="match status" value="1"/>
</dbReference>
<dbReference type="CDD" id="cd01392">
    <property type="entry name" value="HTH_LacI"/>
    <property type="match status" value="1"/>
</dbReference>
<dbReference type="OrthoDB" id="9796186at2"/>
<dbReference type="Proteomes" id="UP000000271">
    <property type="component" value="Chromosome"/>
</dbReference>
<dbReference type="RefSeq" id="WP_013171855.1">
    <property type="nucleotide sequence ID" value="NC_014219.1"/>
</dbReference>
<dbReference type="Gene3D" id="1.10.260.40">
    <property type="entry name" value="lambda repressor-like DNA-binding domains"/>
    <property type="match status" value="1"/>
</dbReference>
<protein>
    <submittedName>
        <fullName evidence="6">Transcriptional regulator, LacI family</fullName>
    </submittedName>
</protein>
<dbReference type="Pfam" id="PF00356">
    <property type="entry name" value="LacI"/>
    <property type="match status" value="1"/>
</dbReference>
<proteinExistence type="predicted"/>
<dbReference type="AlphaFoldDB" id="D6XZQ6"/>
<dbReference type="PROSITE" id="PS50932">
    <property type="entry name" value="HTH_LACI_2"/>
    <property type="match status" value="1"/>
</dbReference>
<evidence type="ECO:0000256" key="4">
    <source>
        <dbReference type="ARBA" id="ARBA00023163"/>
    </source>
</evidence>
<dbReference type="KEGG" id="bse:Bsel_0907"/>
<reference evidence="6" key="1">
    <citation type="submission" date="2009-10" db="EMBL/GenBank/DDBJ databases">
        <title>Complete sequence of Bacillus selenitireducens MLS10.</title>
        <authorList>
            <consortium name="US DOE Joint Genome Institute"/>
            <person name="Lucas S."/>
            <person name="Copeland A."/>
            <person name="Lapidus A."/>
            <person name="Glavina del Rio T."/>
            <person name="Dalin E."/>
            <person name="Tice H."/>
            <person name="Bruce D."/>
            <person name="Goodwin L."/>
            <person name="Pitluck S."/>
            <person name="Sims D."/>
            <person name="Brettin T."/>
            <person name="Detter J.C."/>
            <person name="Han C."/>
            <person name="Larimer F."/>
            <person name="Land M."/>
            <person name="Hauser L."/>
            <person name="Kyrpides N."/>
            <person name="Ovchinnikova G."/>
            <person name="Stolz J."/>
        </authorList>
    </citation>
    <scope>NUCLEOTIDE SEQUENCE [LARGE SCALE GENOMIC DNA]</scope>
    <source>
        <strain evidence="6">MLS10</strain>
    </source>
</reference>
<sequence>MTTIKDVAKYANVSVATVSRVLNKKGYVGKDSEKAVLDAIKALNYKPNSVARSLYHKSSKMIGLLMPDISNPFFPELARAVEDVALTYGYTVVICNTDEDEQKERRYLDALMQKYIDGLILTTNHLTKEEYESLDLPLVALDRIISEDIPTVVADNFRGAKEATSYLADAGCKLILHIRGPKGVHPADRRYEGFKETVEERGIANLVVEAGFKINQAEEVVYNLLKDYPQIDGIFASSDVMAAGAMKAASRAGKSIPQDIQLIGFDGIPLGEMLVPSLTTVAQPIYEMGAVSARLLIKQIEKKPLDQLNYVLDPTLVIRQTTRSVDE</sequence>
<keyword evidence="4" id="KW-0804">Transcription</keyword>
<dbReference type="GO" id="GO:0003700">
    <property type="term" value="F:DNA-binding transcription factor activity"/>
    <property type="evidence" value="ECO:0007669"/>
    <property type="project" value="TreeGrafter"/>
</dbReference>
<keyword evidence="3" id="KW-0238">DNA-binding</keyword>
<dbReference type="InterPro" id="IPR001761">
    <property type="entry name" value="Peripla_BP/Lac1_sug-bd_dom"/>
</dbReference>
<gene>
    <name evidence="6" type="ordered locus">Bsel_0907</name>
</gene>
<dbReference type="PRINTS" id="PR00036">
    <property type="entry name" value="HTHLACI"/>
</dbReference>
<dbReference type="PROSITE" id="PS00356">
    <property type="entry name" value="HTH_LACI_1"/>
    <property type="match status" value="1"/>
</dbReference>
<evidence type="ECO:0000313" key="7">
    <source>
        <dbReference type="Proteomes" id="UP000000271"/>
    </source>
</evidence>
<evidence type="ECO:0000256" key="3">
    <source>
        <dbReference type="ARBA" id="ARBA00023125"/>
    </source>
</evidence>
<keyword evidence="2" id="KW-0805">Transcription regulation</keyword>
<dbReference type="eggNOG" id="COG1609">
    <property type="taxonomic scope" value="Bacteria"/>
</dbReference>
<evidence type="ECO:0000259" key="5">
    <source>
        <dbReference type="PROSITE" id="PS50932"/>
    </source>
</evidence>
<keyword evidence="1" id="KW-0678">Repressor</keyword>
<dbReference type="InterPro" id="IPR000843">
    <property type="entry name" value="HTH_LacI"/>
</dbReference>
<keyword evidence="7" id="KW-1185">Reference proteome</keyword>
<evidence type="ECO:0000313" key="6">
    <source>
        <dbReference type="EMBL" id="ADH98430.1"/>
    </source>
</evidence>
<evidence type="ECO:0000256" key="1">
    <source>
        <dbReference type="ARBA" id="ARBA00022491"/>
    </source>
</evidence>
<evidence type="ECO:0000256" key="2">
    <source>
        <dbReference type="ARBA" id="ARBA00023015"/>
    </source>
</evidence>
<dbReference type="InterPro" id="IPR028082">
    <property type="entry name" value="Peripla_BP_I"/>
</dbReference>
<dbReference type="CDD" id="cd06291">
    <property type="entry name" value="PBP1_Qymf-like"/>
    <property type="match status" value="1"/>
</dbReference>
<dbReference type="SUPFAM" id="SSF47413">
    <property type="entry name" value="lambda repressor-like DNA-binding domains"/>
    <property type="match status" value="1"/>
</dbReference>
<dbReference type="Gene3D" id="3.40.50.2300">
    <property type="match status" value="2"/>
</dbReference>